<dbReference type="EMBL" id="RSCD01000012">
    <property type="protein sequence ID" value="RSH89870.1"/>
    <property type="molecule type" value="Genomic_DNA"/>
</dbReference>
<reference evidence="1 2" key="1">
    <citation type="submission" date="2018-11" db="EMBL/GenBank/DDBJ databases">
        <title>Genome sequence of Saitozyma podzolica DSM 27192.</title>
        <authorList>
            <person name="Aliyu H."/>
            <person name="Gorte O."/>
            <person name="Ochsenreither K."/>
        </authorList>
    </citation>
    <scope>NUCLEOTIDE SEQUENCE [LARGE SCALE GENOMIC DNA]</scope>
    <source>
        <strain evidence="1 2">DSM 27192</strain>
    </source>
</reference>
<evidence type="ECO:0000313" key="2">
    <source>
        <dbReference type="Proteomes" id="UP000279259"/>
    </source>
</evidence>
<sequence length="455" mass="50885">MSYSPAWMNNQVRLCLPQEAQPVIGSYRWNVDIPADFMPAAEGRFDYLSLGFNYDLCEPAFMWWDGPGRSADPGPQACGPKPLQLVLAVRSKAWDAPICMRVGNQVRAKDTDGHLEIVSSTPQRPGLTQYISAQLAEKVIGLYVQYVWQLYPCVHLPTFLPQFRSRDDITDADFLTTALAVLTATLSHIPASWLEVPLAELAEVMRSCLRGLEKLVERALESEPTLTTRDAPEDVLDKDNAATLDCPVALRRLDFGGIPLAASTAQEQLDSTISDSVALQGFRHVSRLYILLERAIVIRSERLGRTSLADVEETLRMLDHVLADNTREMEQYELQTAFDGSTTLSVQFSRSCVLADRSPNDLWAYLESLRDPKSSVLVRLQQQLNPPAIPGTVLKVYAEISSQFSRTFLEIRYIACFLLGPSESRQDVLTAESQVLLLEIIELMSQIEATYTIQL</sequence>
<dbReference type="STRING" id="1890683.A0A427YFM9"/>
<keyword evidence="2" id="KW-1185">Reference proteome</keyword>
<protein>
    <submittedName>
        <fullName evidence="1">Uncharacterized protein</fullName>
    </submittedName>
</protein>
<accession>A0A427YFM9</accession>
<organism evidence="1 2">
    <name type="scientific">Saitozyma podzolica</name>
    <dbReference type="NCBI Taxonomy" id="1890683"/>
    <lineage>
        <taxon>Eukaryota</taxon>
        <taxon>Fungi</taxon>
        <taxon>Dikarya</taxon>
        <taxon>Basidiomycota</taxon>
        <taxon>Agaricomycotina</taxon>
        <taxon>Tremellomycetes</taxon>
        <taxon>Tremellales</taxon>
        <taxon>Trimorphomycetaceae</taxon>
        <taxon>Saitozyma</taxon>
    </lineage>
</organism>
<proteinExistence type="predicted"/>
<gene>
    <name evidence="1" type="ORF">EHS25_001856</name>
</gene>
<dbReference type="Proteomes" id="UP000279259">
    <property type="component" value="Unassembled WGS sequence"/>
</dbReference>
<dbReference type="CDD" id="cd12148">
    <property type="entry name" value="fungal_TF_MHR"/>
    <property type="match status" value="1"/>
</dbReference>
<evidence type="ECO:0000313" key="1">
    <source>
        <dbReference type="EMBL" id="RSH89870.1"/>
    </source>
</evidence>
<dbReference type="AlphaFoldDB" id="A0A427YFM9"/>
<comment type="caution">
    <text evidence="1">The sequence shown here is derived from an EMBL/GenBank/DDBJ whole genome shotgun (WGS) entry which is preliminary data.</text>
</comment>
<name>A0A427YFM9_9TREE</name>